<keyword evidence="1" id="KW-0732">Signal</keyword>
<evidence type="ECO:0000256" key="1">
    <source>
        <dbReference type="SAM" id="SignalP"/>
    </source>
</evidence>
<feature type="chain" id="PRO_5035194473" description="DUF2059 domain-containing protein" evidence="1">
    <location>
        <begin position="21"/>
        <end position="135"/>
    </location>
</feature>
<feature type="domain" description="DUF2059" evidence="2">
    <location>
        <begin position="75"/>
        <end position="128"/>
    </location>
</feature>
<evidence type="ECO:0000259" key="2">
    <source>
        <dbReference type="Pfam" id="PF09832"/>
    </source>
</evidence>
<reference evidence="3" key="2">
    <citation type="submission" date="2020-09" db="EMBL/GenBank/DDBJ databases">
        <authorList>
            <person name="Sun Q."/>
            <person name="Ohkuma M."/>
        </authorList>
    </citation>
    <scope>NUCLEOTIDE SEQUENCE</scope>
    <source>
        <strain evidence="3">JCM 12862</strain>
    </source>
</reference>
<comment type="caution">
    <text evidence="3">The sequence shown here is derived from an EMBL/GenBank/DDBJ whole genome shotgun (WGS) entry which is preliminary data.</text>
</comment>
<evidence type="ECO:0000313" key="4">
    <source>
        <dbReference type="Proteomes" id="UP000612329"/>
    </source>
</evidence>
<reference evidence="3" key="1">
    <citation type="journal article" date="2014" name="Int. J. Syst. Evol. Microbiol.">
        <title>Complete genome sequence of Corynebacterium casei LMG S-19264T (=DSM 44701T), isolated from a smear-ripened cheese.</title>
        <authorList>
            <consortium name="US DOE Joint Genome Institute (JGI-PGF)"/>
            <person name="Walter F."/>
            <person name="Albersmeier A."/>
            <person name="Kalinowski J."/>
            <person name="Ruckert C."/>
        </authorList>
    </citation>
    <scope>NUCLEOTIDE SEQUENCE</scope>
    <source>
        <strain evidence="3">JCM 12862</strain>
    </source>
</reference>
<dbReference type="EMBL" id="BMNR01000006">
    <property type="protein sequence ID" value="GGK30818.1"/>
    <property type="molecule type" value="Genomic_DNA"/>
</dbReference>
<dbReference type="Proteomes" id="UP000612329">
    <property type="component" value="Unassembled WGS sequence"/>
</dbReference>
<sequence>MKKILLPCLFMIAIAIQVQAQDNSEFKKETIEFIKITGATTAFDNAIAQIGAGVSDENKDAYTKEANATLDGLYDKMAELYMTEFTQDEIKELVAFYNSDLGKKLASKQVTLAQKAMMYGQSWGMEVQAIAQKYN</sequence>
<dbReference type="RefSeq" id="WP_188653925.1">
    <property type="nucleotide sequence ID" value="NZ_BMNR01000006.1"/>
</dbReference>
<feature type="signal peptide" evidence="1">
    <location>
        <begin position="1"/>
        <end position="20"/>
    </location>
</feature>
<name>A0A8J3BLZ5_9FLAO</name>
<protein>
    <recommendedName>
        <fullName evidence="2">DUF2059 domain-containing protein</fullName>
    </recommendedName>
</protein>
<accession>A0A8J3BLZ5</accession>
<gene>
    <name evidence="3" type="ORF">GCM10007962_26420</name>
</gene>
<dbReference type="InterPro" id="IPR018637">
    <property type="entry name" value="DUF2059"/>
</dbReference>
<keyword evidence="4" id="KW-1185">Reference proteome</keyword>
<evidence type="ECO:0000313" key="3">
    <source>
        <dbReference type="EMBL" id="GGK30818.1"/>
    </source>
</evidence>
<proteinExistence type="predicted"/>
<organism evidence="3 4">
    <name type="scientific">Yeosuana aromativorans</name>
    <dbReference type="NCBI Taxonomy" id="288019"/>
    <lineage>
        <taxon>Bacteria</taxon>
        <taxon>Pseudomonadati</taxon>
        <taxon>Bacteroidota</taxon>
        <taxon>Flavobacteriia</taxon>
        <taxon>Flavobacteriales</taxon>
        <taxon>Flavobacteriaceae</taxon>
        <taxon>Yeosuana</taxon>
    </lineage>
</organism>
<dbReference type="AlphaFoldDB" id="A0A8J3BLZ5"/>
<dbReference type="Pfam" id="PF09832">
    <property type="entry name" value="DUF2059"/>
    <property type="match status" value="1"/>
</dbReference>